<dbReference type="EnsemblMetazoa" id="ASIC015104-RA">
    <property type="protein sequence ID" value="ASIC015104-PA"/>
    <property type="gene ID" value="ASIC015104"/>
</dbReference>
<feature type="compositionally biased region" description="Low complexity" evidence="2">
    <location>
        <begin position="360"/>
        <end position="374"/>
    </location>
</feature>
<feature type="region of interest" description="Disordered" evidence="2">
    <location>
        <begin position="231"/>
        <end position="297"/>
    </location>
</feature>
<feature type="compositionally biased region" description="Basic residues" evidence="2">
    <location>
        <begin position="381"/>
        <end position="390"/>
    </location>
</feature>
<dbReference type="VEuPathDB" id="VectorBase:ASIS019090"/>
<keyword evidence="5" id="KW-1185">Reference proteome</keyword>
<dbReference type="Gene3D" id="3.30.1490.100">
    <property type="entry name" value="DNA polymerase, Y-family, little finger domain"/>
    <property type="match status" value="1"/>
</dbReference>
<feature type="compositionally biased region" description="Polar residues" evidence="2">
    <location>
        <begin position="197"/>
        <end position="207"/>
    </location>
</feature>
<evidence type="ECO:0000256" key="2">
    <source>
        <dbReference type="SAM" id="MobiDB-lite"/>
    </source>
</evidence>
<dbReference type="EMBL" id="ATLV01022002">
    <property type="status" value="NOT_ANNOTATED_CDS"/>
    <property type="molecule type" value="Genomic_DNA"/>
</dbReference>
<gene>
    <name evidence="3" type="ORF">ZHAS_00015104</name>
</gene>
<dbReference type="Gene3D" id="6.10.250.1630">
    <property type="match status" value="1"/>
</dbReference>
<dbReference type="OrthoDB" id="1747274at2759"/>
<dbReference type="AlphaFoldDB" id="A0A084WA18"/>
<dbReference type="GO" id="GO:0003684">
    <property type="term" value="F:damaged DNA binding"/>
    <property type="evidence" value="ECO:0007669"/>
    <property type="project" value="InterPro"/>
</dbReference>
<feature type="region of interest" description="Disordered" evidence="2">
    <location>
        <begin position="353"/>
        <end position="390"/>
    </location>
</feature>
<dbReference type="EMBL" id="KE525327">
    <property type="protein sequence ID" value="KFB47062.1"/>
    <property type="molecule type" value="Genomic_DNA"/>
</dbReference>
<reference evidence="4" key="2">
    <citation type="submission" date="2020-05" db="UniProtKB">
        <authorList>
            <consortium name="EnsemblMetazoa"/>
        </authorList>
    </citation>
    <scope>IDENTIFICATION</scope>
</reference>
<accession>A0A084WA18</accession>
<evidence type="ECO:0000313" key="4">
    <source>
        <dbReference type="EnsemblMetazoa" id="ASIC015104-PA"/>
    </source>
</evidence>
<dbReference type="VEuPathDB" id="VectorBase:ASIC015104"/>
<evidence type="ECO:0000313" key="3">
    <source>
        <dbReference type="EMBL" id="KFB47062.1"/>
    </source>
</evidence>
<feature type="region of interest" description="Disordered" evidence="2">
    <location>
        <begin position="156"/>
        <end position="209"/>
    </location>
</feature>
<sequence length="390" mass="41707">MTKRTTHRESKQDKLLPSMFRHANGRLVLADGAQEKMLAVVMKVFERMVDLRQPFNITLLGLSFFKFQERRLGSKSIANFLIKKSDIEVQSITNLSNESITLSDVSLCSNKSSLSAMDCEPCCSSDAGSIASLSGSESDAEPSPKKSRRMIFLARRGLGAAEQRPRKDGNNEDETTLSKLRVADLRLNSKEYDHDSPTSTPGCSTAATPMDVTGALHSTSKGSFFRNHLASTSTDNCVPRDTVTTSASAVKPNSEPISETNNRDSHALNNATFSCSSLRDQPQHSTVHNKSTNLLPPNVDPEVFDALPEDVQQELLSNWRRAIGGTSTGTGGTVGILSSGSLGAANVVTTAGTTSGGTGNTSSSNASPSAAGTGKSNTKNTLHRYFVKNT</sequence>
<evidence type="ECO:0000256" key="1">
    <source>
        <dbReference type="ARBA" id="ARBA00022679"/>
    </source>
</evidence>
<evidence type="ECO:0000313" key="5">
    <source>
        <dbReference type="Proteomes" id="UP000030765"/>
    </source>
</evidence>
<dbReference type="GO" id="GO:0006281">
    <property type="term" value="P:DNA repair"/>
    <property type="evidence" value="ECO:0007669"/>
    <property type="project" value="InterPro"/>
</dbReference>
<reference evidence="3 5" key="1">
    <citation type="journal article" date="2014" name="BMC Genomics">
        <title>Genome sequence of Anopheles sinensis provides insight into genetics basis of mosquito competence for malaria parasites.</title>
        <authorList>
            <person name="Zhou D."/>
            <person name="Zhang D."/>
            <person name="Ding G."/>
            <person name="Shi L."/>
            <person name="Hou Q."/>
            <person name="Ye Y."/>
            <person name="Xu Y."/>
            <person name="Zhou H."/>
            <person name="Xiong C."/>
            <person name="Li S."/>
            <person name="Yu J."/>
            <person name="Hong S."/>
            <person name="Yu X."/>
            <person name="Zou P."/>
            <person name="Chen C."/>
            <person name="Chang X."/>
            <person name="Wang W."/>
            <person name="Lv Y."/>
            <person name="Sun Y."/>
            <person name="Ma L."/>
            <person name="Shen B."/>
            <person name="Zhu C."/>
        </authorList>
    </citation>
    <scope>NUCLEOTIDE SEQUENCE [LARGE SCALE GENOMIC DNA]</scope>
</reference>
<name>A0A084WA18_ANOSI</name>
<dbReference type="SUPFAM" id="SSF100879">
    <property type="entry name" value="Lesion bypass DNA polymerase (Y-family), little finger domain"/>
    <property type="match status" value="1"/>
</dbReference>
<dbReference type="GO" id="GO:0019985">
    <property type="term" value="P:translesion synthesis"/>
    <property type="evidence" value="ECO:0007669"/>
    <property type="project" value="TreeGrafter"/>
</dbReference>
<dbReference type="GO" id="GO:0003887">
    <property type="term" value="F:DNA-directed DNA polymerase activity"/>
    <property type="evidence" value="ECO:0007669"/>
    <property type="project" value="TreeGrafter"/>
</dbReference>
<dbReference type="Proteomes" id="UP000030765">
    <property type="component" value="Unassembled WGS sequence"/>
</dbReference>
<proteinExistence type="predicted"/>
<organism evidence="3">
    <name type="scientific">Anopheles sinensis</name>
    <name type="common">Mosquito</name>
    <dbReference type="NCBI Taxonomy" id="74873"/>
    <lineage>
        <taxon>Eukaryota</taxon>
        <taxon>Metazoa</taxon>
        <taxon>Ecdysozoa</taxon>
        <taxon>Arthropoda</taxon>
        <taxon>Hexapoda</taxon>
        <taxon>Insecta</taxon>
        <taxon>Pterygota</taxon>
        <taxon>Neoptera</taxon>
        <taxon>Endopterygota</taxon>
        <taxon>Diptera</taxon>
        <taxon>Nematocera</taxon>
        <taxon>Culicoidea</taxon>
        <taxon>Culicidae</taxon>
        <taxon>Anophelinae</taxon>
        <taxon>Anopheles</taxon>
    </lineage>
</organism>
<dbReference type="PANTHER" id="PTHR46404">
    <property type="entry name" value="DNA POLYMERASE IOTA"/>
    <property type="match status" value="1"/>
</dbReference>
<keyword evidence="1" id="KW-0808">Transferase</keyword>
<feature type="compositionally biased region" description="Basic and acidic residues" evidence="2">
    <location>
        <begin position="181"/>
        <end position="196"/>
    </location>
</feature>
<dbReference type="InterPro" id="IPR025527">
    <property type="entry name" value="HUWE1/Rev1_UBM"/>
</dbReference>
<dbReference type="InterPro" id="IPR036775">
    <property type="entry name" value="DNA_pol_Y-fam_lit_finger_sf"/>
</dbReference>
<dbReference type="Pfam" id="PF14377">
    <property type="entry name" value="UBM"/>
    <property type="match status" value="1"/>
</dbReference>
<dbReference type="PANTHER" id="PTHR46404:SF1">
    <property type="entry name" value="DNA POLYMERASE IOTA"/>
    <property type="match status" value="1"/>
</dbReference>
<feature type="compositionally biased region" description="Polar residues" evidence="2">
    <location>
        <begin position="231"/>
        <end position="248"/>
    </location>
</feature>
<dbReference type="STRING" id="74873.A0A084WA18"/>
<protein>
    <submittedName>
        <fullName evidence="3">AGAP003157-PA-like protein</fullName>
    </submittedName>
</protein>
<feature type="compositionally biased region" description="Polar residues" evidence="2">
    <location>
        <begin position="267"/>
        <end position="295"/>
    </location>
</feature>